<feature type="compositionally biased region" description="Low complexity" evidence="4">
    <location>
        <begin position="1"/>
        <end position="14"/>
    </location>
</feature>
<reference evidence="6" key="2">
    <citation type="submission" date="2023-01" db="EMBL/GenBank/DDBJ databases">
        <authorList>
            <person name="Sun Q."/>
            <person name="Evtushenko L."/>
        </authorList>
    </citation>
    <scope>NUCLEOTIDE SEQUENCE</scope>
    <source>
        <strain evidence="6">VKM B-2484</strain>
    </source>
</reference>
<dbReference type="Gene3D" id="1.20.120.530">
    <property type="entry name" value="GntR ligand-binding domain-like"/>
    <property type="match status" value="1"/>
</dbReference>
<comment type="caution">
    <text evidence="6">The sequence shown here is derived from an EMBL/GenBank/DDBJ whole genome shotgun (WGS) entry which is preliminary data.</text>
</comment>
<sequence length="232" mass="25895">MQLSEAETAAAEAELPSSGPRGRRTMFVVERIRDMIIAGDLPPGGRISERMLTEGLGVTRTPLREAFKILEAEGLVRIVPNRGAEVMTLSLAEIEAAIEVLIGLESVAAELACARGTAAEFAAIEAIHRRMVDCQRGGDLMGYFHLNQDIHQRIVDCAHNAPLSRIYRTESARIRRYRFAGNRSAARWARAVVEHEKILDALQQREGALLREILRTHHLKGWQATRQVLEQE</sequence>
<dbReference type="PROSITE" id="PS50949">
    <property type="entry name" value="HTH_GNTR"/>
    <property type="match status" value="1"/>
</dbReference>
<proteinExistence type="predicted"/>
<dbReference type="Proteomes" id="UP001143370">
    <property type="component" value="Unassembled WGS sequence"/>
</dbReference>
<feature type="region of interest" description="Disordered" evidence="4">
    <location>
        <begin position="1"/>
        <end position="21"/>
    </location>
</feature>
<keyword evidence="3" id="KW-0804">Transcription</keyword>
<dbReference type="SMART" id="SM00895">
    <property type="entry name" value="FCD"/>
    <property type="match status" value="1"/>
</dbReference>
<feature type="domain" description="HTH gntR-type" evidence="5">
    <location>
        <begin position="22"/>
        <end position="89"/>
    </location>
</feature>
<evidence type="ECO:0000313" key="6">
    <source>
        <dbReference type="EMBL" id="GLK71504.1"/>
    </source>
</evidence>
<keyword evidence="1" id="KW-0805">Transcription regulation</keyword>
<dbReference type="SUPFAM" id="SSF46785">
    <property type="entry name" value="Winged helix' DNA-binding domain"/>
    <property type="match status" value="1"/>
</dbReference>
<name>A0A9W6J8T9_9HYPH</name>
<dbReference type="Gene3D" id="1.10.10.10">
    <property type="entry name" value="Winged helix-like DNA-binding domain superfamily/Winged helix DNA-binding domain"/>
    <property type="match status" value="1"/>
</dbReference>
<keyword evidence="7" id="KW-1185">Reference proteome</keyword>
<keyword evidence="2" id="KW-0238">DNA-binding</keyword>
<dbReference type="EMBL" id="BSFJ01000005">
    <property type="protein sequence ID" value="GLK71504.1"/>
    <property type="molecule type" value="Genomic_DNA"/>
</dbReference>
<dbReference type="PANTHER" id="PTHR43537">
    <property type="entry name" value="TRANSCRIPTIONAL REGULATOR, GNTR FAMILY"/>
    <property type="match status" value="1"/>
</dbReference>
<evidence type="ECO:0000256" key="2">
    <source>
        <dbReference type="ARBA" id="ARBA00023125"/>
    </source>
</evidence>
<evidence type="ECO:0000313" key="7">
    <source>
        <dbReference type="Proteomes" id="UP001143370"/>
    </source>
</evidence>
<dbReference type="PANTHER" id="PTHR43537:SF50">
    <property type="entry name" value="TRANSCRIPTIONAL REGULATORY PROTEIN"/>
    <property type="match status" value="1"/>
</dbReference>
<dbReference type="InterPro" id="IPR036388">
    <property type="entry name" value="WH-like_DNA-bd_sf"/>
</dbReference>
<evidence type="ECO:0000256" key="1">
    <source>
        <dbReference type="ARBA" id="ARBA00023015"/>
    </source>
</evidence>
<accession>A0A9W6J8T9</accession>
<evidence type="ECO:0000256" key="3">
    <source>
        <dbReference type="ARBA" id="ARBA00023163"/>
    </source>
</evidence>
<dbReference type="CDD" id="cd07377">
    <property type="entry name" value="WHTH_GntR"/>
    <property type="match status" value="1"/>
</dbReference>
<dbReference type="GO" id="GO:0003677">
    <property type="term" value="F:DNA binding"/>
    <property type="evidence" value="ECO:0007669"/>
    <property type="project" value="UniProtKB-KW"/>
</dbReference>
<dbReference type="PRINTS" id="PR00035">
    <property type="entry name" value="HTHGNTR"/>
</dbReference>
<organism evidence="6 7">
    <name type="scientific">Ancylobacter dichloromethanicus</name>
    <dbReference type="NCBI Taxonomy" id="518825"/>
    <lineage>
        <taxon>Bacteria</taxon>
        <taxon>Pseudomonadati</taxon>
        <taxon>Pseudomonadota</taxon>
        <taxon>Alphaproteobacteria</taxon>
        <taxon>Hyphomicrobiales</taxon>
        <taxon>Xanthobacteraceae</taxon>
        <taxon>Ancylobacter</taxon>
    </lineage>
</organism>
<gene>
    <name evidence="6" type="ORF">GCM10017643_16190</name>
</gene>
<dbReference type="AlphaFoldDB" id="A0A9W6J8T9"/>
<dbReference type="InterPro" id="IPR008920">
    <property type="entry name" value="TF_FadR/GntR_C"/>
</dbReference>
<dbReference type="InterPro" id="IPR000524">
    <property type="entry name" value="Tscrpt_reg_HTH_GntR"/>
</dbReference>
<dbReference type="Pfam" id="PF00392">
    <property type="entry name" value="GntR"/>
    <property type="match status" value="1"/>
</dbReference>
<dbReference type="SUPFAM" id="SSF48008">
    <property type="entry name" value="GntR ligand-binding domain-like"/>
    <property type="match status" value="1"/>
</dbReference>
<dbReference type="InterPro" id="IPR011711">
    <property type="entry name" value="GntR_C"/>
</dbReference>
<reference evidence="6" key="1">
    <citation type="journal article" date="2014" name="Int. J. Syst. Evol. Microbiol.">
        <title>Complete genome sequence of Corynebacterium casei LMG S-19264T (=DSM 44701T), isolated from a smear-ripened cheese.</title>
        <authorList>
            <consortium name="US DOE Joint Genome Institute (JGI-PGF)"/>
            <person name="Walter F."/>
            <person name="Albersmeier A."/>
            <person name="Kalinowski J."/>
            <person name="Ruckert C."/>
        </authorList>
    </citation>
    <scope>NUCLEOTIDE SEQUENCE</scope>
    <source>
        <strain evidence="6">VKM B-2484</strain>
    </source>
</reference>
<dbReference type="SMART" id="SM00345">
    <property type="entry name" value="HTH_GNTR"/>
    <property type="match status" value="1"/>
</dbReference>
<dbReference type="InterPro" id="IPR036390">
    <property type="entry name" value="WH_DNA-bd_sf"/>
</dbReference>
<dbReference type="Pfam" id="PF07729">
    <property type="entry name" value="FCD"/>
    <property type="match status" value="1"/>
</dbReference>
<dbReference type="GO" id="GO:0003700">
    <property type="term" value="F:DNA-binding transcription factor activity"/>
    <property type="evidence" value="ECO:0007669"/>
    <property type="project" value="InterPro"/>
</dbReference>
<evidence type="ECO:0000256" key="4">
    <source>
        <dbReference type="SAM" id="MobiDB-lite"/>
    </source>
</evidence>
<protein>
    <submittedName>
        <fullName evidence="6">GntR family transcriptional regulator</fullName>
    </submittedName>
</protein>
<evidence type="ECO:0000259" key="5">
    <source>
        <dbReference type="PROSITE" id="PS50949"/>
    </source>
</evidence>